<gene>
    <name evidence="3" type="ORF">HMPREF9098_1855</name>
</gene>
<dbReference type="SUPFAM" id="SSF51735">
    <property type="entry name" value="NAD(P)-binding Rossmann-fold domains"/>
    <property type="match status" value="1"/>
</dbReference>
<dbReference type="GO" id="GO:0016020">
    <property type="term" value="C:membrane"/>
    <property type="evidence" value="ECO:0007669"/>
    <property type="project" value="TreeGrafter"/>
</dbReference>
<comment type="similarity">
    <text evidence="1">Belongs to the short-chain dehydrogenases/reductases (SDR) family.</text>
</comment>
<keyword evidence="2" id="KW-0560">Oxidoreductase</keyword>
<dbReference type="NCBIfam" id="NF005489">
    <property type="entry name" value="PRK07102.1"/>
    <property type="match status" value="1"/>
</dbReference>
<proteinExistence type="inferred from homology"/>
<keyword evidence="4" id="KW-1185">Reference proteome</keyword>
<dbReference type="GO" id="GO:0016491">
    <property type="term" value="F:oxidoreductase activity"/>
    <property type="evidence" value="ECO:0007669"/>
    <property type="project" value="UniProtKB-KW"/>
</dbReference>
<dbReference type="Gene3D" id="3.40.50.720">
    <property type="entry name" value="NAD(P)-binding Rossmann-like Domain"/>
    <property type="match status" value="1"/>
</dbReference>
<comment type="caution">
    <text evidence="3">The sequence shown here is derived from an EMBL/GenBank/DDBJ whole genome shotgun (WGS) entry which is preliminary data.</text>
</comment>
<dbReference type="EMBL" id="AEWV01000037">
    <property type="protein sequence ID" value="EGC16726.1"/>
    <property type="molecule type" value="Genomic_DNA"/>
</dbReference>
<dbReference type="RefSeq" id="WP_003783816.1">
    <property type="nucleotide sequence ID" value="NZ_GL870929.1"/>
</dbReference>
<evidence type="ECO:0000313" key="3">
    <source>
        <dbReference type="EMBL" id="EGC16726.1"/>
    </source>
</evidence>
<name>F0F170_9NEIS</name>
<organism evidence="3 4">
    <name type="scientific">Kingella denitrificans ATCC 33394</name>
    <dbReference type="NCBI Taxonomy" id="888741"/>
    <lineage>
        <taxon>Bacteria</taxon>
        <taxon>Pseudomonadati</taxon>
        <taxon>Pseudomonadota</taxon>
        <taxon>Betaproteobacteria</taxon>
        <taxon>Neisseriales</taxon>
        <taxon>Neisseriaceae</taxon>
        <taxon>Kingella</taxon>
    </lineage>
</organism>
<dbReference type="AlphaFoldDB" id="F0F170"/>
<reference evidence="3 4" key="1">
    <citation type="submission" date="2011-01" db="EMBL/GenBank/DDBJ databases">
        <authorList>
            <person name="Muzny D."/>
            <person name="Qin X."/>
            <person name="Deng J."/>
            <person name="Jiang H."/>
            <person name="Liu Y."/>
            <person name="Qu J."/>
            <person name="Song X.-Z."/>
            <person name="Zhang L."/>
            <person name="Thornton R."/>
            <person name="Coyle M."/>
            <person name="Francisco L."/>
            <person name="Jackson L."/>
            <person name="Javaid M."/>
            <person name="Korchina V."/>
            <person name="Kovar C."/>
            <person name="Mata R."/>
            <person name="Mathew T."/>
            <person name="Ngo R."/>
            <person name="Nguyen L."/>
            <person name="Nguyen N."/>
            <person name="Okwuonu G."/>
            <person name="Ongeri F."/>
            <person name="Pham C."/>
            <person name="Simmons D."/>
            <person name="Wilczek-Boney K."/>
            <person name="Hale W."/>
            <person name="Jakkamsetti A."/>
            <person name="Pham P."/>
            <person name="Ruth R."/>
            <person name="San Lucas F."/>
            <person name="Warren J."/>
            <person name="Zhang J."/>
            <person name="Zhao Z."/>
            <person name="Zhou C."/>
            <person name="Zhu D."/>
            <person name="Lee S."/>
            <person name="Bess C."/>
            <person name="Blankenburg K."/>
            <person name="Forbes L."/>
            <person name="Fu Q."/>
            <person name="Gubbala S."/>
            <person name="Hirani K."/>
            <person name="Jayaseelan J.C."/>
            <person name="Lara F."/>
            <person name="Munidasa M."/>
            <person name="Palculict T."/>
            <person name="Patil S."/>
            <person name="Pu L.-L."/>
            <person name="Saada N."/>
            <person name="Tang L."/>
            <person name="Weissenberger G."/>
            <person name="Zhu Y."/>
            <person name="Hemphill L."/>
            <person name="Shang Y."/>
            <person name="Youmans B."/>
            <person name="Ayvaz T."/>
            <person name="Ross M."/>
            <person name="Santibanez J."/>
            <person name="Aqrawi P."/>
            <person name="Gross S."/>
            <person name="Joshi V."/>
            <person name="Fowler G."/>
            <person name="Nazareth L."/>
            <person name="Reid J."/>
            <person name="Worley K."/>
            <person name="Petrosino J."/>
            <person name="Highlander S."/>
            <person name="Gibbs R."/>
        </authorList>
    </citation>
    <scope>NUCLEOTIDE SEQUENCE [LARGE SCALE GENOMIC DNA]</scope>
    <source>
        <strain evidence="3 4">ATCC 33394</strain>
    </source>
</reference>
<sequence>MNSLNKVVIFGATSGIAEQAARQLVREGASVFCVARNAEKLDALLTDLRVRGQSGQHIAGCIADLDDVAQHETLWQEAKSSLHGCDGVLLAQGVLPNQAECQQSGSQTLSAIHTNALAPIHLLTLIANDFEAQKQGTIAVISSVAGDRGRQSNYVYGAAKGLLTTFLQGLRNRLFKSGVSVITVKPGFTRTQMTAGMNREGFLWADADEVARGIVNAMRKGKDEVYLKPVWRVVMTVIKLIPETIFKRLSL</sequence>
<evidence type="ECO:0000256" key="1">
    <source>
        <dbReference type="ARBA" id="ARBA00006484"/>
    </source>
</evidence>
<dbReference type="STRING" id="888741.HMPREF9098_1855"/>
<dbReference type="Pfam" id="PF00106">
    <property type="entry name" value="adh_short"/>
    <property type="match status" value="1"/>
</dbReference>
<dbReference type="InterPro" id="IPR002347">
    <property type="entry name" value="SDR_fam"/>
</dbReference>
<accession>F0F170</accession>
<evidence type="ECO:0000256" key="2">
    <source>
        <dbReference type="ARBA" id="ARBA00023002"/>
    </source>
</evidence>
<evidence type="ECO:0000313" key="4">
    <source>
        <dbReference type="Proteomes" id="UP000004088"/>
    </source>
</evidence>
<protein>
    <submittedName>
        <fullName evidence="3">Oxidoreductase, short chain dehydrogenase/reductase family protein</fullName>
    </submittedName>
</protein>
<dbReference type="InterPro" id="IPR036291">
    <property type="entry name" value="NAD(P)-bd_dom_sf"/>
</dbReference>
<dbReference type="Proteomes" id="UP000004088">
    <property type="component" value="Unassembled WGS sequence"/>
</dbReference>
<dbReference type="HOGENOM" id="CLU_010194_2_1_4"/>
<dbReference type="PRINTS" id="PR00081">
    <property type="entry name" value="GDHRDH"/>
</dbReference>
<dbReference type="PANTHER" id="PTHR44196:SF3">
    <property type="entry name" value="SHORT CHAIN DEHYDROGENASE FAMILY PROTEIN"/>
    <property type="match status" value="1"/>
</dbReference>
<dbReference type="PANTHER" id="PTHR44196">
    <property type="entry name" value="DEHYDROGENASE/REDUCTASE SDR FAMILY MEMBER 7B"/>
    <property type="match status" value="1"/>
</dbReference>